<evidence type="ECO:0000313" key="8">
    <source>
        <dbReference type="Proteomes" id="UP000219374"/>
    </source>
</evidence>
<dbReference type="Pfam" id="PF00155">
    <property type="entry name" value="Aminotran_1_2"/>
    <property type="match status" value="1"/>
</dbReference>
<dbReference type="AlphaFoldDB" id="A0A286DGA1"/>
<dbReference type="CDD" id="cd07377">
    <property type="entry name" value="WHTH_GntR"/>
    <property type="match status" value="1"/>
</dbReference>
<dbReference type="InterPro" id="IPR004839">
    <property type="entry name" value="Aminotransferase_I/II_large"/>
</dbReference>
<dbReference type="GO" id="GO:0003677">
    <property type="term" value="F:DNA binding"/>
    <property type="evidence" value="ECO:0007669"/>
    <property type="project" value="UniProtKB-KW"/>
</dbReference>
<dbReference type="Proteomes" id="UP000219374">
    <property type="component" value="Unassembled WGS sequence"/>
</dbReference>
<dbReference type="Pfam" id="PF00392">
    <property type="entry name" value="GntR"/>
    <property type="match status" value="1"/>
</dbReference>
<accession>A0A286DGA1</accession>
<comment type="similarity">
    <text evidence="1">In the C-terminal section; belongs to the class-I pyridoxal-phosphate-dependent aminotransferase family.</text>
</comment>
<dbReference type="SUPFAM" id="SSF46785">
    <property type="entry name" value="Winged helix' DNA-binding domain"/>
    <property type="match status" value="1"/>
</dbReference>
<sequence length="481" mass="53028">MHLQLDGKGPLHAQLTRALKGVMLTGSITRGARLPATRLLARELGVSRNTVLAAYEQLRAEGFVAARVGSGSFITPPLQPASGLAPGAPAVLPPQSEYARRARKYHDHAAMPGRATPGMRYAFQYGVPYTNPALTSAWARELAHAAAYTQPHYPQTQGLPALREAVCDYLARRRGVQTTPDDVLIVTGTQQAMAVTARVLLNVGDTAVVEEPHYTAMREVLQIHGARVHAVDVDAQGLVLDDLPEPPPRLLYVTPSHQFPTGVVMSLSRRLQLLDYAQRHGCWVFEDDYDGEFRYDAQPLAALRSLDRSGRVIYVGTFSKVLFPSLRLGYLVMPAGLREDYVTAKWQEDFGTSAIEQSALAHFMESGGFERHLRRAGRALNERRSALLKGLRDALGERIAIADSRAGMHLVTWLRDYDSAQGERLIARGRELGLDLFSIAPYYQRPPDRLGLLMGYAGMSVGEIEQAVGLLARCIEETRER</sequence>
<dbReference type="GO" id="GO:0030170">
    <property type="term" value="F:pyridoxal phosphate binding"/>
    <property type="evidence" value="ECO:0007669"/>
    <property type="project" value="InterPro"/>
</dbReference>
<dbReference type="InterPro" id="IPR036390">
    <property type="entry name" value="WH_DNA-bd_sf"/>
</dbReference>
<dbReference type="InterPro" id="IPR000524">
    <property type="entry name" value="Tscrpt_reg_HTH_GntR"/>
</dbReference>
<dbReference type="SMART" id="SM00345">
    <property type="entry name" value="HTH_GNTR"/>
    <property type="match status" value="1"/>
</dbReference>
<gene>
    <name evidence="7" type="ORF">SAMN06296416_11714</name>
</gene>
<dbReference type="SUPFAM" id="SSF53383">
    <property type="entry name" value="PLP-dependent transferases"/>
    <property type="match status" value="1"/>
</dbReference>
<keyword evidence="2" id="KW-0663">Pyridoxal phosphate</keyword>
<keyword evidence="4" id="KW-0238">DNA-binding</keyword>
<dbReference type="InterPro" id="IPR015424">
    <property type="entry name" value="PyrdxlP-dep_Trfase"/>
</dbReference>
<dbReference type="PANTHER" id="PTHR46577:SF1">
    <property type="entry name" value="HTH-TYPE TRANSCRIPTIONAL REGULATORY PROTEIN GABR"/>
    <property type="match status" value="1"/>
</dbReference>
<dbReference type="InterPro" id="IPR036388">
    <property type="entry name" value="WH-like_DNA-bd_sf"/>
</dbReference>
<evidence type="ECO:0000256" key="5">
    <source>
        <dbReference type="ARBA" id="ARBA00023163"/>
    </source>
</evidence>
<name>A0A286DGA1_9GAMM</name>
<dbReference type="PROSITE" id="PS50949">
    <property type="entry name" value="HTH_GNTR"/>
    <property type="match status" value="1"/>
</dbReference>
<evidence type="ECO:0000259" key="6">
    <source>
        <dbReference type="PROSITE" id="PS50949"/>
    </source>
</evidence>
<evidence type="ECO:0000256" key="2">
    <source>
        <dbReference type="ARBA" id="ARBA00022898"/>
    </source>
</evidence>
<evidence type="ECO:0000256" key="4">
    <source>
        <dbReference type="ARBA" id="ARBA00023125"/>
    </source>
</evidence>
<dbReference type="Gene3D" id="1.10.10.10">
    <property type="entry name" value="Winged helix-like DNA-binding domain superfamily/Winged helix DNA-binding domain"/>
    <property type="match status" value="1"/>
</dbReference>
<evidence type="ECO:0000313" key="7">
    <source>
        <dbReference type="EMBL" id="SOD57785.1"/>
    </source>
</evidence>
<dbReference type="InterPro" id="IPR051446">
    <property type="entry name" value="HTH_trans_reg/aminotransferase"/>
</dbReference>
<dbReference type="RefSeq" id="WP_097123714.1">
    <property type="nucleotide sequence ID" value="NZ_OCND01000017.1"/>
</dbReference>
<protein>
    <submittedName>
        <fullName evidence="7">Transcriptional regulator, GntR family</fullName>
    </submittedName>
</protein>
<dbReference type="Gene3D" id="3.40.640.10">
    <property type="entry name" value="Type I PLP-dependent aspartate aminotransferase-like (Major domain)"/>
    <property type="match status" value="1"/>
</dbReference>
<keyword evidence="8" id="KW-1185">Reference proteome</keyword>
<dbReference type="PANTHER" id="PTHR46577">
    <property type="entry name" value="HTH-TYPE TRANSCRIPTIONAL REGULATORY PROTEIN GABR"/>
    <property type="match status" value="1"/>
</dbReference>
<feature type="domain" description="HTH gntR-type" evidence="6">
    <location>
        <begin position="9"/>
        <end position="77"/>
    </location>
</feature>
<dbReference type="CDD" id="cd00609">
    <property type="entry name" value="AAT_like"/>
    <property type="match status" value="1"/>
</dbReference>
<dbReference type="GO" id="GO:0003700">
    <property type="term" value="F:DNA-binding transcription factor activity"/>
    <property type="evidence" value="ECO:0007669"/>
    <property type="project" value="InterPro"/>
</dbReference>
<dbReference type="EMBL" id="OCND01000017">
    <property type="protein sequence ID" value="SOD57785.1"/>
    <property type="molecule type" value="Genomic_DNA"/>
</dbReference>
<dbReference type="OrthoDB" id="9808770at2"/>
<dbReference type="PRINTS" id="PR00035">
    <property type="entry name" value="HTHGNTR"/>
</dbReference>
<reference evidence="7 8" key="1">
    <citation type="submission" date="2017-09" db="EMBL/GenBank/DDBJ databases">
        <authorList>
            <person name="Ehlers B."/>
            <person name="Leendertz F.H."/>
        </authorList>
    </citation>
    <scope>NUCLEOTIDE SEQUENCE [LARGE SCALE GENOMIC DNA]</scope>
    <source>
        <strain evidence="7 8">CGMCC 1.10978</strain>
    </source>
</reference>
<keyword evidence="5" id="KW-0804">Transcription</keyword>
<organism evidence="7 8">
    <name type="scientific">Pseudoxanthomonas wuyuanensis</name>
    <dbReference type="NCBI Taxonomy" id="1073196"/>
    <lineage>
        <taxon>Bacteria</taxon>
        <taxon>Pseudomonadati</taxon>
        <taxon>Pseudomonadota</taxon>
        <taxon>Gammaproteobacteria</taxon>
        <taxon>Lysobacterales</taxon>
        <taxon>Lysobacteraceae</taxon>
        <taxon>Pseudoxanthomonas</taxon>
    </lineage>
</organism>
<dbReference type="InterPro" id="IPR015421">
    <property type="entry name" value="PyrdxlP-dep_Trfase_major"/>
</dbReference>
<proteinExistence type="inferred from homology"/>
<evidence type="ECO:0000256" key="3">
    <source>
        <dbReference type="ARBA" id="ARBA00023015"/>
    </source>
</evidence>
<evidence type="ECO:0000256" key="1">
    <source>
        <dbReference type="ARBA" id="ARBA00005384"/>
    </source>
</evidence>
<keyword evidence="3" id="KW-0805">Transcription regulation</keyword>